<proteinExistence type="predicted"/>
<evidence type="ECO:0000256" key="2">
    <source>
        <dbReference type="ARBA" id="ARBA00022643"/>
    </source>
</evidence>
<feature type="domain" description="NADPH-dependent FMN reductase-like" evidence="3">
    <location>
        <begin position="1"/>
        <end position="110"/>
    </location>
</feature>
<evidence type="ECO:0000313" key="5">
    <source>
        <dbReference type="Proteomes" id="UP000507962"/>
    </source>
</evidence>
<name>A0A4V6IL94_9BACT</name>
<dbReference type="InterPro" id="IPR005025">
    <property type="entry name" value="FMN_Rdtase-like_dom"/>
</dbReference>
<dbReference type="EMBL" id="CAADHO010000003">
    <property type="protein sequence ID" value="VFQ44238.1"/>
    <property type="molecule type" value="Genomic_DNA"/>
</dbReference>
<dbReference type="AlphaFoldDB" id="A0A4V6IL94"/>
<dbReference type="Proteomes" id="UP000507962">
    <property type="component" value="Unassembled WGS sequence"/>
</dbReference>
<dbReference type="InterPro" id="IPR029039">
    <property type="entry name" value="Flavoprotein-like_sf"/>
</dbReference>
<keyword evidence="5" id="KW-1185">Reference proteome</keyword>
<evidence type="ECO:0000313" key="4">
    <source>
        <dbReference type="EMBL" id="VFQ44238.1"/>
    </source>
</evidence>
<dbReference type="PANTHER" id="PTHR43278">
    <property type="entry name" value="NAD(P)H-DEPENDENT FMN-CONTAINING OXIDOREDUCTASE YWQN-RELATED"/>
    <property type="match status" value="1"/>
</dbReference>
<protein>
    <submittedName>
        <fullName evidence="4">Nadph-dependent fmn reductase</fullName>
    </submittedName>
</protein>
<accession>A0A4V6IL94</accession>
<dbReference type="RefSeq" id="WP_180139303.1">
    <property type="nucleotide sequence ID" value="NZ_CAADHO010000003.1"/>
</dbReference>
<dbReference type="SUPFAM" id="SSF52218">
    <property type="entry name" value="Flavoproteins"/>
    <property type="match status" value="2"/>
</dbReference>
<evidence type="ECO:0000259" key="3">
    <source>
        <dbReference type="Pfam" id="PF03358"/>
    </source>
</evidence>
<keyword evidence="1" id="KW-0285">Flavoprotein</keyword>
<dbReference type="Pfam" id="PF03358">
    <property type="entry name" value="FMN_red"/>
    <property type="match status" value="1"/>
</dbReference>
<dbReference type="GO" id="GO:0016491">
    <property type="term" value="F:oxidoreductase activity"/>
    <property type="evidence" value="ECO:0007669"/>
    <property type="project" value="InterPro"/>
</dbReference>
<reference evidence="4 5" key="1">
    <citation type="submission" date="2019-03" db="EMBL/GenBank/DDBJ databases">
        <authorList>
            <person name="Nijsse B."/>
        </authorList>
    </citation>
    <scope>NUCLEOTIDE SEQUENCE [LARGE SCALE GENOMIC DNA]</scope>
    <source>
        <strain evidence="4">Desulfoluna butyratoxydans MSL71</strain>
    </source>
</reference>
<sequence>MNITVLSGSPKGKDSVTLQSVNYISKLFPEHTYDVFHIGQTINALMEENGDAFDAVMASVTQADLIIWATPVYTCLVPAQYKRFIEKVFADGKAPLFKGKYAAVISTSINFFDNYAVDYLRAINDDLDTLFTGSYSADSYDLLKEEGQIRLAQFAAQTFEDVTSGAMFGKRTYPLSYSWHVYESGPAPEPVDSGPLKVLLIQDENYDGTNLGRMVDRCTQGFKADIEVVTLSELNVKGDCLGCIQCGFDHACIYEGKDDFIDFAREKVAPADILILAGEIKDRWLSSTWKQFFDRSFFQNHVPALKGKQVGLLLSGPLTQMVALKGTLDAIVEWQGAHLADTVTDEVERSGFIDSRIDTMVRRITAFAERGYVRPATFVGIGGRKVFRDDVWGRHRFVFQADHAYYEANGLYDFPHDDADAMKMSEDMIKLTQDPDMRQAIRKMLKKEMVKPHKGIVEKTDAPND</sequence>
<dbReference type="PANTHER" id="PTHR43278:SF4">
    <property type="entry name" value="NAD(P)H-DEPENDENT FMN-CONTAINING OXIDOREDUCTASE YWQN-RELATED"/>
    <property type="match status" value="1"/>
</dbReference>
<keyword evidence="2" id="KW-0288">FMN</keyword>
<evidence type="ECO:0000256" key="1">
    <source>
        <dbReference type="ARBA" id="ARBA00022630"/>
    </source>
</evidence>
<dbReference type="InterPro" id="IPR051796">
    <property type="entry name" value="ISF_SsuE-like"/>
</dbReference>
<organism evidence="4 5">
    <name type="scientific">Desulfoluna butyratoxydans</name>
    <dbReference type="NCBI Taxonomy" id="231438"/>
    <lineage>
        <taxon>Bacteria</taxon>
        <taxon>Pseudomonadati</taxon>
        <taxon>Thermodesulfobacteriota</taxon>
        <taxon>Desulfobacteria</taxon>
        <taxon>Desulfobacterales</taxon>
        <taxon>Desulfolunaceae</taxon>
        <taxon>Desulfoluna</taxon>
    </lineage>
</organism>
<dbReference type="Gene3D" id="3.40.50.360">
    <property type="match status" value="2"/>
</dbReference>
<gene>
    <name evidence="4" type="ORF">MSL71_18830</name>
</gene>